<evidence type="ECO:0000313" key="1">
    <source>
        <dbReference type="EMBL" id="MEM4987360.1"/>
    </source>
</evidence>
<feature type="non-terminal residue" evidence="1">
    <location>
        <position position="1"/>
    </location>
</feature>
<comment type="caution">
    <text evidence="1">The sequence shown here is derived from an EMBL/GenBank/DDBJ whole genome shotgun (WGS) entry which is preliminary data.</text>
</comment>
<dbReference type="EMBL" id="JBANDC010000005">
    <property type="protein sequence ID" value="MEM4987360.1"/>
    <property type="molecule type" value="Genomic_DNA"/>
</dbReference>
<organism evidence="1 2">
    <name type="scientific">Collimonas rhizosphaerae</name>
    <dbReference type="NCBI Taxonomy" id="3126357"/>
    <lineage>
        <taxon>Bacteria</taxon>
        <taxon>Pseudomonadati</taxon>
        <taxon>Pseudomonadota</taxon>
        <taxon>Betaproteobacteria</taxon>
        <taxon>Burkholderiales</taxon>
        <taxon>Oxalobacteraceae</taxon>
        <taxon>Collimonas</taxon>
    </lineage>
</organism>
<reference evidence="1 2" key="1">
    <citation type="submission" date="2024-02" db="EMBL/GenBank/DDBJ databases">
        <title>Draft genome sequence of Collimonas sp. strain H4R21, an effective mineral-weathering bacterial strain isolated from the beech rhizosphere.</title>
        <authorList>
            <person name="Morin E."/>
            <person name="Uroz S."/>
            <person name="Leveau J.H.J."/>
            <person name="Kumar R."/>
            <person name="Rey M.W."/>
            <person name="Pham J."/>
        </authorList>
    </citation>
    <scope>NUCLEOTIDE SEQUENCE [LARGE SCALE GENOMIC DNA]</scope>
    <source>
        <strain evidence="1 2">H4R21</strain>
    </source>
</reference>
<protein>
    <submittedName>
        <fullName evidence="1">Uncharacterized protein</fullName>
    </submittedName>
</protein>
<proteinExistence type="predicted"/>
<keyword evidence="2" id="KW-1185">Reference proteome</keyword>
<gene>
    <name evidence="1" type="ORF">V8G57_08155</name>
</gene>
<sequence length="59" mass="6446">DRQLRRAGDVDHLLGGQVEAVDGDGLGHGNSKYFLNEVERGSRSSVVKLLNRLPAFRVA</sequence>
<name>A0ABU9PTN3_9BURK</name>
<evidence type="ECO:0000313" key="2">
    <source>
        <dbReference type="Proteomes" id="UP001495910"/>
    </source>
</evidence>
<accession>A0ABU9PTN3</accession>
<dbReference type="Proteomes" id="UP001495910">
    <property type="component" value="Unassembled WGS sequence"/>
</dbReference>
<dbReference type="RefSeq" id="WP_342828944.1">
    <property type="nucleotide sequence ID" value="NZ_JBANDC010000005.1"/>
</dbReference>